<evidence type="ECO:0000256" key="3">
    <source>
        <dbReference type="ARBA" id="ARBA00008277"/>
    </source>
</evidence>
<evidence type="ECO:0000256" key="8">
    <source>
        <dbReference type="ARBA" id="ARBA00022824"/>
    </source>
</evidence>
<gene>
    <name evidence="17" type="ORF">TAV2_LOCUS18313</name>
</gene>
<comment type="cofactor">
    <cofactor evidence="1">
        <name>FAD</name>
        <dbReference type="ChEBI" id="CHEBI:57692"/>
    </cofactor>
</comment>
<evidence type="ECO:0000256" key="1">
    <source>
        <dbReference type="ARBA" id="ARBA00001974"/>
    </source>
</evidence>
<comment type="caution">
    <text evidence="17">The sequence shown here is derived from an EMBL/GenBank/DDBJ whole genome shotgun (WGS) entry which is preliminary data.</text>
</comment>
<accession>A0AAU9SN54</accession>
<dbReference type="GO" id="GO:0071949">
    <property type="term" value="F:FAD binding"/>
    <property type="evidence" value="ECO:0007669"/>
    <property type="project" value="InterPro"/>
</dbReference>
<dbReference type="Pfam" id="PF04137">
    <property type="entry name" value="ERO1"/>
    <property type="match status" value="3"/>
</dbReference>
<sequence length="322" mass="37110">MVAVIAVLVAGAAVASRHSRKISLFGDNRKSSNCSEDSWKFNGVDDDCHCDYETVDSLNEQVLYPLLQELVTTPFFKYFKVCHVVFGKQKWKKKTLRSSCGIPLKKPCTSSRSPYANLMCQEGKKPQDTVDRRPDVKDFFHWTERDNPWTHDDEMDGCEMSYVNLQLNPERYASYGGPSAIRIWDAIYSENCPKCGFLVKFEFSKINVEGVLQKKWGNNPELMYDCVLRYPERVKNLYFTFLFVLRAMTKLVYNPKLQAACPLPFDESKLWQDQKGPQLKQQIQQQFRNISSLIDCVQCEKAIFGEASSSWSGHRIKDPLLC</sequence>
<dbReference type="GO" id="GO:0015035">
    <property type="term" value="F:protein-disulfide reductase activity"/>
    <property type="evidence" value="ECO:0007669"/>
    <property type="project" value="InterPro"/>
</dbReference>
<protein>
    <submittedName>
        <fullName evidence="17">Uncharacterized protein</fullName>
    </submittedName>
</protein>
<evidence type="ECO:0000256" key="12">
    <source>
        <dbReference type="ARBA" id="ARBA00023136"/>
    </source>
</evidence>
<dbReference type="GO" id="GO:0016972">
    <property type="term" value="F:thiol oxidase activity"/>
    <property type="evidence" value="ECO:0007669"/>
    <property type="project" value="InterPro"/>
</dbReference>
<dbReference type="InterPro" id="IPR037192">
    <property type="entry name" value="ERO1-like_sf"/>
</dbReference>
<feature type="signal peptide" evidence="16">
    <location>
        <begin position="1"/>
        <end position="15"/>
    </location>
</feature>
<organism evidence="17 18">
    <name type="scientific">Thlaspi arvense</name>
    <name type="common">Field penny-cress</name>
    <dbReference type="NCBI Taxonomy" id="13288"/>
    <lineage>
        <taxon>Eukaryota</taxon>
        <taxon>Viridiplantae</taxon>
        <taxon>Streptophyta</taxon>
        <taxon>Embryophyta</taxon>
        <taxon>Tracheophyta</taxon>
        <taxon>Spermatophyta</taxon>
        <taxon>Magnoliopsida</taxon>
        <taxon>eudicotyledons</taxon>
        <taxon>Gunneridae</taxon>
        <taxon>Pentapetalae</taxon>
        <taxon>rosids</taxon>
        <taxon>malvids</taxon>
        <taxon>Brassicales</taxon>
        <taxon>Brassicaceae</taxon>
        <taxon>Thlaspideae</taxon>
        <taxon>Thlaspi</taxon>
    </lineage>
</organism>
<evidence type="ECO:0000256" key="6">
    <source>
        <dbReference type="ARBA" id="ARBA00022630"/>
    </source>
</evidence>
<name>A0AAU9SN54_THLAR</name>
<dbReference type="AlphaFoldDB" id="A0AAU9SN54"/>
<evidence type="ECO:0000256" key="13">
    <source>
        <dbReference type="ARBA" id="ARBA00023157"/>
    </source>
</evidence>
<evidence type="ECO:0000256" key="9">
    <source>
        <dbReference type="ARBA" id="ARBA00022827"/>
    </source>
</evidence>
<keyword evidence="9" id="KW-0274">FAD</keyword>
<evidence type="ECO:0000256" key="16">
    <source>
        <dbReference type="SAM" id="SignalP"/>
    </source>
</evidence>
<dbReference type="EMBL" id="CAJVSB020000840">
    <property type="protein sequence ID" value="CAH2068554.1"/>
    <property type="molecule type" value="Genomic_DNA"/>
</dbReference>
<reference evidence="17 18" key="1">
    <citation type="submission" date="2022-03" db="EMBL/GenBank/DDBJ databases">
        <authorList>
            <person name="Nunn A."/>
            <person name="Chopra R."/>
            <person name="Nunn A."/>
            <person name="Contreras Garrido A."/>
        </authorList>
    </citation>
    <scope>NUCLEOTIDE SEQUENCE [LARGE SCALE GENOMIC DNA]</scope>
</reference>
<dbReference type="GO" id="GO:0005789">
    <property type="term" value="C:endoplasmic reticulum membrane"/>
    <property type="evidence" value="ECO:0007669"/>
    <property type="project" value="UniProtKB-SubCell"/>
</dbReference>
<feature type="chain" id="PRO_5043527064" evidence="16">
    <location>
        <begin position="16"/>
        <end position="322"/>
    </location>
</feature>
<dbReference type="Proteomes" id="UP000836841">
    <property type="component" value="Unassembled WGS sequence"/>
</dbReference>
<comment type="similarity">
    <text evidence="3">Belongs to the EROs family.</text>
</comment>
<evidence type="ECO:0000256" key="5">
    <source>
        <dbReference type="ARBA" id="ARBA00022448"/>
    </source>
</evidence>
<dbReference type="SUPFAM" id="SSF110019">
    <property type="entry name" value="ERO1-like"/>
    <property type="match status" value="1"/>
</dbReference>
<keyword evidence="13" id="KW-1015">Disulfide bond</keyword>
<evidence type="ECO:0000256" key="4">
    <source>
        <dbReference type="ARBA" id="ARBA00011802"/>
    </source>
</evidence>
<keyword evidence="7 16" id="KW-0732">Signal</keyword>
<keyword evidence="11" id="KW-0560">Oxidoreductase</keyword>
<evidence type="ECO:0000256" key="10">
    <source>
        <dbReference type="ARBA" id="ARBA00022982"/>
    </source>
</evidence>
<keyword evidence="18" id="KW-1185">Reference proteome</keyword>
<keyword evidence="12" id="KW-0472">Membrane</keyword>
<keyword evidence="14" id="KW-0325">Glycoprotein</keyword>
<evidence type="ECO:0000313" key="18">
    <source>
        <dbReference type="Proteomes" id="UP000836841"/>
    </source>
</evidence>
<evidence type="ECO:0000256" key="11">
    <source>
        <dbReference type="ARBA" id="ARBA00023002"/>
    </source>
</evidence>
<proteinExistence type="inferred from homology"/>
<comment type="subcellular location">
    <subcellularLocation>
        <location evidence="2">Endoplasmic reticulum membrane</location>
        <topology evidence="2">Peripheral membrane protein</topology>
        <orientation evidence="2">Lumenal side</orientation>
    </subcellularLocation>
</comment>
<evidence type="ECO:0000256" key="7">
    <source>
        <dbReference type="ARBA" id="ARBA00022729"/>
    </source>
</evidence>
<evidence type="ECO:0000256" key="14">
    <source>
        <dbReference type="ARBA" id="ARBA00023180"/>
    </source>
</evidence>
<evidence type="ECO:0000313" key="17">
    <source>
        <dbReference type="EMBL" id="CAH2068554.1"/>
    </source>
</evidence>
<keyword evidence="5" id="KW-0813">Transport</keyword>
<dbReference type="GO" id="GO:0034975">
    <property type="term" value="P:protein folding in endoplasmic reticulum"/>
    <property type="evidence" value="ECO:0007669"/>
    <property type="project" value="InterPro"/>
</dbReference>
<dbReference type="InterPro" id="IPR007266">
    <property type="entry name" value="Ero1"/>
</dbReference>
<keyword evidence="6" id="KW-0285">Flavoprotein</keyword>
<keyword evidence="15" id="KW-0676">Redox-active center</keyword>
<evidence type="ECO:0000256" key="2">
    <source>
        <dbReference type="ARBA" id="ARBA00004367"/>
    </source>
</evidence>
<dbReference type="PANTHER" id="PTHR12613:SF0">
    <property type="entry name" value="ERO1-LIKE PROTEIN"/>
    <property type="match status" value="1"/>
</dbReference>
<dbReference type="PANTHER" id="PTHR12613">
    <property type="entry name" value="ERO1-RELATED"/>
    <property type="match status" value="1"/>
</dbReference>
<comment type="subunit">
    <text evidence="4">May function both as a monomer and a homodimer.</text>
</comment>
<keyword evidence="8" id="KW-0256">Endoplasmic reticulum</keyword>
<keyword evidence="10" id="KW-0249">Electron transport</keyword>
<evidence type="ECO:0000256" key="15">
    <source>
        <dbReference type="ARBA" id="ARBA00023284"/>
    </source>
</evidence>